<dbReference type="GO" id="GO:0030894">
    <property type="term" value="C:replisome"/>
    <property type="evidence" value="ECO:0007669"/>
    <property type="project" value="TreeGrafter"/>
</dbReference>
<reference evidence="21" key="2">
    <citation type="submission" date="2020-09" db="EMBL/GenBank/DDBJ databases">
        <authorList>
            <person name="Sun Q."/>
            <person name="Ohkuma M."/>
        </authorList>
    </citation>
    <scope>NUCLEOTIDE SEQUENCE</scope>
    <source>
        <strain evidence="21">JCM 31311</strain>
    </source>
</reference>
<dbReference type="GO" id="GO:0016787">
    <property type="term" value="F:hydrolase activity"/>
    <property type="evidence" value="ECO:0007669"/>
    <property type="project" value="UniProtKB-KW"/>
</dbReference>
<dbReference type="GO" id="GO:0009378">
    <property type="term" value="F:four-way junction helicase activity"/>
    <property type="evidence" value="ECO:0007669"/>
    <property type="project" value="TreeGrafter"/>
</dbReference>
<evidence type="ECO:0000256" key="15">
    <source>
        <dbReference type="ARBA" id="ARBA00034617"/>
    </source>
</evidence>
<dbReference type="InterPro" id="IPR032284">
    <property type="entry name" value="RecQ_Zn-bd"/>
</dbReference>
<dbReference type="InterPro" id="IPR027417">
    <property type="entry name" value="P-loop_NTPase"/>
</dbReference>
<dbReference type="Pfam" id="PF16124">
    <property type="entry name" value="RecQ_Zn_bind"/>
    <property type="match status" value="1"/>
</dbReference>
<dbReference type="Pfam" id="PF00271">
    <property type="entry name" value="Helicase_C"/>
    <property type="match status" value="1"/>
</dbReference>
<keyword evidence="7" id="KW-0378">Hydrolase</keyword>
<evidence type="ECO:0000256" key="4">
    <source>
        <dbReference type="ARBA" id="ARBA00022723"/>
    </source>
</evidence>
<evidence type="ECO:0000256" key="2">
    <source>
        <dbReference type="ARBA" id="ARBA00001947"/>
    </source>
</evidence>
<keyword evidence="14" id="KW-0413">Isomerase</keyword>
<evidence type="ECO:0000313" key="22">
    <source>
        <dbReference type="Proteomes" id="UP000603865"/>
    </source>
</evidence>
<keyword evidence="4" id="KW-0479">Metal-binding</keyword>
<dbReference type="AlphaFoldDB" id="A0A918BYR8"/>
<dbReference type="InterPro" id="IPR006293">
    <property type="entry name" value="DNA_helicase_ATP-dep_RecQ_bac"/>
</dbReference>
<comment type="similarity">
    <text evidence="3">Belongs to the helicase family. RecQ subfamily.</text>
</comment>
<dbReference type="GO" id="GO:0006281">
    <property type="term" value="P:DNA repair"/>
    <property type="evidence" value="ECO:0007669"/>
    <property type="project" value="UniProtKB-KW"/>
</dbReference>
<keyword evidence="5" id="KW-0547">Nucleotide-binding</keyword>
<accession>A0A918BYR8</accession>
<keyword evidence="8 21" id="KW-0347">Helicase</keyword>
<dbReference type="Gene3D" id="1.10.150.80">
    <property type="entry name" value="HRDC domain"/>
    <property type="match status" value="2"/>
</dbReference>
<keyword evidence="22" id="KW-1185">Reference proteome</keyword>
<comment type="cofactor">
    <cofactor evidence="1">
        <name>Mg(2+)</name>
        <dbReference type="ChEBI" id="CHEBI:18420"/>
    </cofactor>
</comment>
<dbReference type="InterPro" id="IPR014001">
    <property type="entry name" value="Helicase_ATP-bd"/>
</dbReference>
<dbReference type="Pfam" id="PF09382">
    <property type="entry name" value="RQC"/>
    <property type="match status" value="1"/>
</dbReference>
<keyword evidence="9" id="KW-0862">Zinc</keyword>
<evidence type="ECO:0000256" key="5">
    <source>
        <dbReference type="ARBA" id="ARBA00022741"/>
    </source>
</evidence>
<dbReference type="PANTHER" id="PTHR13710:SF105">
    <property type="entry name" value="ATP-DEPENDENT DNA HELICASE Q1"/>
    <property type="match status" value="1"/>
</dbReference>
<reference evidence="21" key="1">
    <citation type="journal article" date="2014" name="Int. J. Syst. Evol. Microbiol.">
        <title>Complete genome sequence of Corynebacterium casei LMG S-19264T (=DSM 44701T), isolated from a smear-ripened cheese.</title>
        <authorList>
            <consortium name="US DOE Joint Genome Institute (JGI-PGF)"/>
            <person name="Walter F."/>
            <person name="Albersmeier A."/>
            <person name="Kalinowski J."/>
            <person name="Ruckert C."/>
        </authorList>
    </citation>
    <scope>NUCLEOTIDE SEQUENCE</scope>
    <source>
        <strain evidence="21">JCM 31311</strain>
    </source>
</reference>
<evidence type="ECO:0000256" key="6">
    <source>
        <dbReference type="ARBA" id="ARBA00022763"/>
    </source>
</evidence>
<feature type="domain" description="Helicase ATP-binding" evidence="19">
    <location>
        <begin position="42"/>
        <end position="210"/>
    </location>
</feature>
<comment type="catalytic activity">
    <reaction evidence="15">
        <text>Couples ATP hydrolysis with the unwinding of duplex DNA by translocating in the 3'-5' direction.</text>
        <dbReference type="EC" id="5.6.2.4"/>
    </reaction>
</comment>
<dbReference type="PANTHER" id="PTHR13710">
    <property type="entry name" value="DNA HELICASE RECQ FAMILY MEMBER"/>
    <property type="match status" value="1"/>
</dbReference>
<feature type="compositionally biased region" description="Basic and acidic residues" evidence="17">
    <location>
        <begin position="522"/>
        <end position="538"/>
    </location>
</feature>
<comment type="cofactor">
    <cofactor evidence="2">
        <name>Zn(2+)</name>
        <dbReference type="ChEBI" id="CHEBI:29105"/>
    </cofactor>
</comment>
<dbReference type="PROSITE" id="PS51192">
    <property type="entry name" value="HELICASE_ATP_BIND_1"/>
    <property type="match status" value="1"/>
</dbReference>
<dbReference type="SMART" id="SM00490">
    <property type="entry name" value="HELICc"/>
    <property type="match status" value="1"/>
</dbReference>
<dbReference type="InterPro" id="IPR001650">
    <property type="entry name" value="Helicase_C-like"/>
</dbReference>
<dbReference type="InterPro" id="IPR036388">
    <property type="entry name" value="WH-like_DNA-bd_sf"/>
</dbReference>
<dbReference type="InterPro" id="IPR011545">
    <property type="entry name" value="DEAD/DEAH_box_helicase_dom"/>
</dbReference>
<evidence type="ECO:0000256" key="7">
    <source>
        <dbReference type="ARBA" id="ARBA00022801"/>
    </source>
</evidence>
<dbReference type="GO" id="GO:0006260">
    <property type="term" value="P:DNA replication"/>
    <property type="evidence" value="ECO:0007669"/>
    <property type="project" value="InterPro"/>
</dbReference>
<evidence type="ECO:0000256" key="13">
    <source>
        <dbReference type="ARBA" id="ARBA00023204"/>
    </source>
</evidence>
<dbReference type="FunFam" id="3.40.50.300:FF:001389">
    <property type="entry name" value="ATP-dependent DNA helicase RecQ"/>
    <property type="match status" value="1"/>
</dbReference>
<sequence>MGVTVAASLPTLPDPALLGEAQNILKTVFGYDAFRAPQDGIVTHLAAGGNALVLMPTGGGKSLCYQIPSLLRRGVGVVVSPLIALMKDQVDALRENGVRAEYLNSSLSGPQAREVERSLERGDLDLVYVAPERLLQPYMLDLLERSPVALFAIDEAHCVSQWGHDFRPEYQGLGVLAERFPQVPRAALTATADDRTRADIVRVLALEDARQFLSSFDRPNIQYRVGHKASPKTQLLDFIRAEHAAGTPEADAGIVYCLSRKSVEETAQWLTAQGIQALPYHAGLTVREREYAQERFIREEGVIVVATVAFGMGIDKPNVRFVAHLDLPKSMEGYYQETGRAGRDGLPATAWMVYGLSDVVNMRRMLAQSAAPEHIRRMESQKLDALLAYCETPRCRRQTLLSYFGETYPQPCGNCDTCRTPPETWDATRAAQMVLSAVVRTGNRFGAGHLIDVLHGNETERVLGLGHHALPTFGVGKDLSDKQWKGVLRQLAALGYLTTDAEGHGSLIATQQARAVLKGEETLRLRTEAEPPSREERRQKRSGKPGAASGYDPLFEALRALRLRLAKEQGVPPYVIFHDATLREMTEAQPQTLAQLGAVSGVGGRKLEAYGAAFLEVLTGEHAACVSPVQKGQAGNAAVLGILKGRPEAAVPSPSRAAPPTGTLSERLRAWRLALAREIDKPAFTILSNAVLDAIVSHRPQNEDELLTVPGMGQKKMENYGAEILRMVQEAGNA</sequence>
<evidence type="ECO:0000259" key="18">
    <source>
        <dbReference type="PROSITE" id="PS50967"/>
    </source>
</evidence>
<feature type="domain" description="Helicase C-terminal" evidence="20">
    <location>
        <begin position="231"/>
        <end position="386"/>
    </location>
</feature>
<evidence type="ECO:0000259" key="19">
    <source>
        <dbReference type="PROSITE" id="PS51192"/>
    </source>
</evidence>
<dbReference type="CDD" id="cd17920">
    <property type="entry name" value="DEXHc_RecQ"/>
    <property type="match status" value="1"/>
</dbReference>
<evidence type="ECO:0000256" key="11">
    <source>
        <dbReference type="ARBA" id="ARBA00023125"/>
    </source>
</evidence>
<dbReference type="GO" id="GO:0005737">
    <property type="term" value="C:cytoplasm"/>
    <property type="evidence" value="ECO:0007669"/>
    <property type="project" value="TreeGrafter"/>
</dbReference>
<evidence type="ECO:0000313" key="21">
    <source>
        <dbReference type="EMBL" id="GGQ98922.1"/>
    </source>
</evidence>
<dbReference type="FunFam" id="1.10.10.10:FF:000175">
    <property type="entry name" value="ATP-dependent DNA helicase RecQ"/>
    <property type="match status" value="1"/>
</dbReference>
<dbReference type="GO" id="GO:0043590">
    <property type="term" value="C:bacterial nucleoid"/>
    <property type="evidence" value="ECO:0007669"/>
    <property type="project" value="TreeGrafter"/>
</dbReference>
<dbReference type="InterPro" id="IPR018982">
    <property type="entry name" value="RQC_domain"/>
</dbReference>
<dbReference type="CDD" id="cd18794">
    <property type="entry name" value="SF2_C_RecQ"/>
    <property type="match status" value="1"/>
</dbReference>
<gene>
    <name evidence="21" type="ORF">GCM10008957_09260</name>
</gene>
<dbReference type="PROSITE" id="PS50967">
    <property type="entry name" value="HRDC"/>
    <property type="match status" value="2"/>
</dbReference>
<dbReference type="GO" id="GO:0006310">
    <property type="term" value="P:DNA recombination"/>
    <property type="evidence" value="ECO:0007669"/>
    <property type="project" value="UniProtKB-UniRule"/>
</dbReference>
<dbReference type="NCBIfam" id="TIGR01389">
    <property type="entry name" value="recQ"/>
    <property type="match status" value="1"/>
</dbReference>
<dbReference type="InterPro" id="IPR044876">
    <property type="entry name" value="HRDC_dom_sf"/>
</dbReference>
<dbReference type="SUPFAM" id="SSF52540">
    <property type="entry name" value="P-loop containing nucleoside triphosphate hydrolases"/>
    <property type="match status" value="2"/>
</dbReference>
<evidence type="ECO:0000256" key="16">
    <source>
        <dbReference type="NCBIfam" id="TIGR01389"/>
    </source>
</evidence>
<keyword evidence="6" id="KW-0227">DNA damage</keyword>
<protein>
    <recommendedName>
        <fullName evidence="16">DNA helicase RecQ</fullName>
        <ecNumber evidence="16">5.6.2.4</ecNumber>
    </recommendedName>
</protein>
<dbReference type="GO" id="GO:0003677">
    <property type="term" value="F:DNA binding"/>
    <property type="evidence" value="ECO:0007669"/>
    <property type="project" value="UniProtKB-KW"/>
</dbReference>
<dbReference type="Gene3D" id="3.40.50.300">
    <property type="entry name" value="P-loop containing nucleotide triphosphate hydrolases"/>
    <property type="match status" value="2"/>
</dbReference>
<evidence type="ECO:0000256" key="8">
    <source>
        <dbReference type="ARBA" id="ARBA00022806"/>
    </source>
</evidence>
<dbReference type="Gene3D" id="1.10.10.10">
    <property type="entry name" value="Winged helix-like DNA-binding domain superfamily/Winged helix DNA-binding domain"/>
    <property type="match status" value="1"/>
</dbReference>
<evidence type="ECO:0000256" key="17">
    <source>
        <dbReference type="SAM" id="MobiDB-lite"/>
    </source>
</evidence>
<dbReference type="InterPro" id="IPR010997">
    <property type="entry name" value="HRDC-like_sf"/>
</dbReference>
<evidence type="ECO:0000256" key="10">
    <source>
        <dbReference type="ARBA" id="ARBA00022840"/>
    </source>
</evidence>
<dbReference type="GO" id="GO:0043138">
    <property type="term" value="F:3'-5' DNA helicase activity"/>
    <property type="evidence" value="ECO:0007669"/>
    <property type="project" value="UniProtKB-EC"/>
</dbReference>
<evidence type="ECO:0000259" key="20">
    <source>
        <dbReference type="PROSITE" id="PS51194"/>
    </source>
</evidence>
<dbReference type="SMART" id="SM00956">
    <property type="entry name" value="RQC"/>
    <property type="match status" value="1"/>
</dbReference>
<evidence type="ECO:0000256" key="9">
    <source>
        <dbReference type="ARBA" id="ARBA00022833"/>
    </source>
</evidence>
<dbReference type="EMBL" id="BMQL01000003">
    <property type="protein sequence ID" value="GGQ98922.1"/>
    <property type="molecule type" value="Genomic_DNA"/>
</dbReference>
<dbReference type="Proteomes" id="UP000603865">
    <property type="component" value="Unassembled WGS sequence"/>
</dbReference>
<evidence type="ECO:0000256" key="3">
    <source>
        <dbReference type="ARBA" id="ARBA00005446"/>
    </source>
</evidence>
<dbReference type="InterPro" id="IPR002121">
    <property type="entry name" value="HRDC_dom"/>
</dbReference>
<dbReference type="SMART" id="SM00341">
    <property type="entry name" value="HRDC"/>
    <property type="match status" value="2"/>
</dbReference>
<proteinExistence type="inferred from homology"/>
<dbReference type="InterPro" id="IPR004589">
    <property type="entry name" value="DNA_helicase_ATP-dep_RecQ"/>
</dbReference>
<dbReference type="SMART" id="SM00487">
    <property type="entry name" value="DEXDc"/>
    <property type="match status" value="1"/>
</dbReference>
<comment type="caution">
    <text evidence="21">The sequence shown here is derived from an EMBL/GenBank/DDBJ whole genome shotgun (WGS) entry which is preliminary data.</text>
</comment>
<dbReference type="GO" id="GO:0046872">
    <property type="term" value="F:metal ion binding"/>
    <property type="evidence" value="ECO:0007669"/>
    <property type="project" value="UniProtKB-KW"/>
</dbReference>
<dbReference type="EC" id="5.6.2.4" evidence="16"/>
<name>A0A918BYR8_9DEIO</name>
<evidence type="ECO:0000256" key="1">
    <source>
        <dbReference type="ARBA" id="ARBA00001946"/>
    </source>
</evidence>
<keyword evidence="12" id="KW-0233">DNA recombination</keyword>
<dbReference type="GO" id="GO:0005524">
    <property type="term" value="F:ATP binding"/>
    <property type="evidence" value="ECO:0007669"/>
    <property type="project" value="UniProtKB-KW"/>
</dbReference>
<dbReference type="Pfam" id="PF00570">
    <property type="entry name" value="HRDC"/>
    <property type="match status" value="2"/>
</dbReference>
<organism evidence="21 22">
    <name type="scientific">Deinococcus ruber</name>
    <dbReference type="NCBI Taxonomy" id="1848197"/>
    <lineage>
        <taxon>Bacteria</taxon>
        <taxon>Thermotogati</taxon>
        <taxon>Deinococcota</taxon>
        <taxon>Deinococci</taxon>
        <taxon>Deinococcales</taxon>
        <taxon>Deinococcaceae</taxon>
        <taxon>Deinococcus</taxon>
    </lineage>
</organism>
<dbReference type="GO" id="GO:0009432">
    <property type="term" value="P:SOS response"/>
    <property type="evidence" value="ECO:0007669"/>
    <property type="project" value="UniProtKB-UniRule"/>
</dbReference>
<feature type="domain" description="HRDC" evidence="18">
    <location>
        <begin position="548"/>
        <end position="628"/>
    </location>
</feature>
<dbReference type="NCBIfam" id="TIGR00614">
    <property type="entry name" value="recQ_fam"/>
    <property type="match status" value="1"/>
</dbReference>
<dbReference type="Pfam" id="PF00270">
    <property type="entry name" value="DEAD"/>
    <property type="match status" value="1"/>
</dbReference>
<keyword evidence="10" id="KW-0067">ATP-binding</keyword>
<dbReference type="SUPFAM" id="SSF47819">
    <property type="entry name" value="HRDC-like"/>
    <property type="match status" value="2"/>
</dbReference>
<feature type="region of interest" description="Disordered" evidence="17">
    <location>
        <begin position="522"/>
        <end position="549"/>
    </location>
</feature>
<dbReference type="FunFam" id="3.40.50.300:FF:000156">
    <property type="entry name" value="ATP-dependent DNA helicase recQ"/>
    <property type="match status" value="1"/>
</dbReference>
<evidence type="ECO:0000256" key="12">
    <source>
        <dbReference type="ARBA" id="ARBA00023172"/>
    </source>
</evidence>
<keyword evidence="13" id="KW-0234">DNA repair</keyword>
<evidence type="ECO:0000256" key="14">
    <source>
        <dbReference type="ARBA" id="ARBA00023235"/>
    </source>
</evidence>
<keyword evidence="11" id="KW-0238">DNA-binding</keyword>
<feature type="domain" description="HRDC" evidence="18">
    <location>
        <begin position="658"/>
        <end position="734"/>
    </location>
</feature>
<dbReference type="PROSITE" id="PS51194">
    <property type="entry name" value="HELICASE_CTER"/>
    <property type="match status" value="1"/>
</dbReference>